<name>A0ACB8BT40_9AGAM</name>
<feature type="non-terminal residue" evidence="1">
    <location>
        <position position="1"/>
    </location>
</feature>
<evidence type="ECO:0000313" key="2">
    <source>
        <dbReference type="Proteomes" id="UP000790709"/>
    </source>
</evidence>
<reference evidence="1" key="1">
    <citation type="journal article" date="2021" name="New Phytol.">
        <title>Evolutionary innovations through gain and loss of genes in the ectomycorrhizal Boletales.</title>
        <authorList>
            <person name="Wu G."/>
            <person name="Miyauchi S."/>
            <person name="Morin E."/>
            <person name="Kuo A."/>
            <person name="Drula E."/>
            <person name="Varga T."/>
            <person name="Kohler A."/>
            <person name="Feng B."/>
            <person name="Cao Y."/>
            <person name="Lipzen A."/>
            <person name="Daum C."/>
            <person name="Hundley H."/>
            <person name="Pangilinan J."/>
            <person name="Johnson J."/>
            <person name="Barry K."/>
            <person name="LaButti K."/>
            <person name="Ng V."/>
            <person name="Ahrendt S."/>
            <person name="Min B."/>
            <person name="Choi I.G."/>
            <person name="Park H."/>
            <person name="Plett J.M."/>
            <person name="Magnuson J."/>
            <person name="Spatafora J.W."/>
            <person name="Nagy L.G."/>
            <person name="Henrissat B."/>
            <person name="Grigoriev I.V."/>
            <person name="Yang Z.L."/>
            <person name="Xu J."/>
            <person name="Martin F.M."/>
        </authorList>
    </citation>
    <scope>NUCLEOTIDE SEQUENCE</scope>
    <source>
        <strain evidence="1">KUC20120723A-06</strain>
    </source>
</reference>
<organism evidence="1 2">
    <name type="scientific">Leucogyrophana mollusca</name>
    <dbReference type="NCBI Taxonomy" id="85980"/>
    <lineage>
        <taxon>Eukaryota</taxon>
        <taxon>Fungi</taxon>
        <taxon>Dikarya</taxon>
        <taxon>Basidiomycota</taxon>
        <taxon>Agaricomycotina</taxon>
        <taxon>Agaricomycetes</taxon>
        <taxon>Agaricomycetidae</taxon>
        <taxon>Boletales</taxon>
        <taxon>Boletales incertae sedis</taxon>
        <taxon>Leucogyrophana</taxon>
    </lineage>
</organism>
<gene>
    <name evidence="1" type="ORF">BV22DRAFT_969445</name>
</gene>
<keyword evidence="2" id="KW-1185">Reference proteome</keyword>
<proteinExistence type="predicted"/>
<dbReference type="EMBL" id="MU266354">
    <property type="protein sequence ID" value="KAH7928325.1"/>
    <property type="molecule type" value="Genomic_DNA"/>
</dbReference>
<evidence type="ECO:0000313" key="1">
    <source>
        <dbReference type="EMBL" id="KAH7928325.1"/>
    </source>
</evidence>
<protein>
    <submittedName>
        <fullName evidence="1">Uncharacterized protein</fullName>
    </submittedName>
</protein>
<accession>A0ACB8BT40</accession>
<comment type="caution">
    <text evidence="1">The sequence shown here is derived from an EMBL/GenBank/DDBJ whole genome shotgun (WGS) entry which is preliminary data.</text>
</comment>
<sequence>PSIHRYYSPGSTASTISDPSRPDLFYHLVSLPSTTSSPTPAYALSFLDQPPPTPASSVIIGWLPAVAEGAEQDQEAGLNDFQENPKFRAVLHEAIKAGLQEGVDDIHINGAVQLQHGWMHIHGMYNRNIPALGRIGDPDDILASVLVEDSKIMPETYQAMPSYRMCTADGPTQLTDGLARRLKEVL</sequence>
<dbReference type="Proteomes" id="UP000790709">
    <property type="component" value="Unassembled WGS sequence"/>
</dbReference>
<feature type="non-terminal residue" evidence="1">
    <location>
        <position position="186"/>
    </location>
</feature>